<feature type="region of interest" description="Disordered" evidence="7">
    <location>
        <begin position="195"/>
        <end position="219"/>
    </location>
</feature>
<dbReference type="Pfam" id="PF00574">
    <property type="entry name" value="CLP_protease"/>
    <property type="match status" value="1"/>
</dbReference>
<dbReference type="GO" id="GO:0006508">
    <property type="term" value="P:proteolysis"/>
    <property type="evidence" value="ECO:0007669"/>
    <property type="project" value="UniProtKB-KW"/>
</dbReference>
<dbReference type="GO" id="GO:0004252">
    <property type="term" value="F:serine-type endopeptidase activity"/>
    <property type="evidence" value="ECO:0007669"/>
    <property type="project" value="UniProtKB-EC"/>
</dbReference>
<keyword evidence="9" id="KW-1185">Reference proteome</keyword>
<dbReference type="NCBIfam" id="NF045542">
    <property type="entry name" value="Clp_rel_HeadMat"/>
    <property type="match status" value="1"/>
</dbReference>
<evidence type="ECO:0000256" key="5">
    <source>
        <dbReference type="ARBA" id="ARBA00022825"/>
    </source>
</evidence>
<accession>A0ABZ1UTR1</accession>
<keyword evidence="3 8" id="KW-0645">Protease</keyword>
<dbReference type="InterPro" id="IPR001907">
    <property type="entry name" value="ClpP"/>
</dbReference>
<name>A0ABZ1UTR1_9BURK</name>
<evidence type="ECO:0000313" key="9">
    <source>
        <dbReference type="Proteomes" id="UP000321323"/>
    </source>
</evidence>
<proteinExistence type="inferred from homology"/>
<evidence type="ECO:0000256" key="1">
    <source>
        <dbReference type="ARBA" id="ARBA00007039"/>
    </source>
</evidence>
<gene>
    <name evidence="8" type="ORF">E7V67_011550</name>
</gene>
<evidence type="ECO:0000256" key="4">
    <source>
        <dbReference type="ARBA" id="ARBA00022801"/>
    </source>
</evidence>
<dbReference type="PANTHER" id="PTHR10381">
    <property type="entry name" value="ATP-DEPENDENT CLP PROTEASE PROTEOLYTIC SUBUNIT"/>
    <property type="match status" value="1"/>
</dbReference>
<dbReference type="Proteomes" id="UP000321323">
    <property type="component" value="Chromosome"/>
</dbReference>
<evidence type="ECO:0000256" key="6">
    <source>
        <dbReference type="RuleBase" id="RU003567"/>
    </source>
</evidence>
<dbReference type="SUPFAM" id="SSF52096">
    <property type="entry name" value="ClpP/crotonase"/>
    <property type="match status" value="1"/>
</dbReference>
<protein>
    <recommendedName>
        <fullName evidence="6">ATP-dependent Clp protease proteolytic subunit</fullName>
    </recommendedName>
</protein>
<comment type="similarity">
    <text evidence="1 6">Belongs to the peptidase S14 family.</text>
</comment>
<evidence type="ECO:0000256" key="3">
    <source>
        <dbReference type="ARBA" id="ARBA00022670"/>
    </source>
</evidence>
<dbReference type="EMBL" id="CP136508">
    <property type="protein sequence ID" value="WUR15704.1"/>
    <property type="molecule type" value="Genomic_DNA"/>
</dbReference>
<keyword evidence="2" id="KW-0963">Cytoplasm</keyword>
<sequence>MKQLVQLIRNNARREPARIAAANEPDTLLLYDVIDPYWGVSATDFNTALAGLAGKKVTLRVNSPGGDVFDGRAMAAAIAQHGNVHAVIEGVAASAATYVTAACASVTIAQGAFYMIHNAWTMAYGNKDDLRTTAGLLEKIDGSILDDYERRTGQPRDQLAAWMDAETWFTAKEAVEHGFADSVSETASAKNAWDLSAYKNAPRPPSPPPAANDPEVEALKQRNWNRLRLHEIG</sequence>
<dbReference type="Gene3D" id="3.90.226.10">
    <property type="entry name" value="2-enoyl-CoA Hydratase, Chain A, domain 1"/>
    <property type="match status" value="1"/>
</dbReference>
<dbReference type="CDD" id="cd07016">
    <property type="entry name" value="S14_ClpP_1"/>
    <property type="match status" value="1"/>
</dbReference>
<keyword evidence="5" id="KW-0720">Serine protease</keyword>
<organism evidence="8 9">
    <name type="scientific">[Empedobacter] haloabium</name>
    <dbReference type="NCBI Taxonomy" id="592317"/>
    <lineage>
        <taxon>Bacteria</taxon>
        <taxon>Pseudomonadati</taxon>
        <taxon>Pseudomonadota</taxon>
        <taxon>Betaproteobacteria</taxon>
        <taxon>Burkholderiales</taxon>
        <taxon>Oxalobacteraceae</taxon>
        <taxon>Telluria group</taxon>
        <taxon>Telluria group incertae sedis</taxon>
    </lineage>
</organism>
<keyword evidence="4 8" id="KW-0378">Hydrolase</keyword>
<dbReference type="PANTHER" id="PTHR10381:SF70">
    <property type="entry name" value="ATP-DEPENDENT CLP PROTEASE PROTEOLYTIC SUBUNIT"/>
    <property type="match status" value="1"/>
</dbReference>
<reference evidence="8 9" key="1">
    <citation type="journal article" date="2019" name="Int. J. Syst. Evol. Microbiol.">
        <title>The Draft Whole-Genome Sequence of the Antibiotic Producer Empedobacter haloabium ATCC 31962 Provides Indications for Its Taxonomic Reclassification.</title>
        <authorList>
            <person name="Miess H."/>
            <person name="Arlt P."/>
            <person name="Apel A.K."/>
            <person name="Weber T."/>
            <person name="Nieselt K."/>
            <person name="Hanssen F."/>
            <person name="Czemmel S."/>
            <person name="Nahnsen S."/>
            <person name="Gross H."/>
        </authorList>
    </citation>
    <scope>NUCLEOTIDE SEQUENCE [LARGE SCALE GENOMIC DNA]</scope>
    <source>
        <strain evidence="8 9">ATCC 31962</strain>
    </source>
</reference>
<evidence type="ECO:0000256" key="2">
    <source>
        <dbReference type="ARBA" id="ARBA00022490"/>
    </source>
</evidence>
<evidence type="ECO:0000256" key="7">
    <source>
        <dbReference type="SAM" id="MobiDB-lite"/>
    </source>
</evidence>
<dbReference type="PRINTS" id="PR00127">
    <property type="entry name" value="CLPPROTEASEP"/>
</dbReference>
<evidence type="ECO:0000313" key="8">
    <source>
        <dbReference type="EMBL" id="WUR15704.1"/>
    </source>
</evidence>
<dbReference type="InterPro" id="IPR029045">
    <property type="entry name" value="ClpP/crotonase-like_dom_sf"/>
</dbReference>
<dbReference type="InterPro" id="IPR023562">
    <property type="entry name" value="ClpP/TepA"/>
</dbReference>
<feature type="compositionally biased region" description="Pro residues" evidence="7">
    <location>
        <begin position="202"/>
        <end position="211"/>
    </location>
</feature>